<proteinExistence type="predicted"/>
<accession>A0A3R7N7H3</accession>
<dbReference type="EMBL" id="MKGL01000268">
    <property type="protein sequence ID" value="RNF01569.1"/>
    <property type="molecule type" value="Genomic_DNA"/>
</dbReference>
<dbReference type="RefSeq" id="XP_029236410.1">
    <property type="nucleotide sequence ID" value="XM_029383783.1"/>
</dbReference>
<evidence type="ECO:0000313" key="1">
    <source>
        <dbReference type="EMBL" id="RNF01569.1"/>
    </source>
</evidence>
<name>A0A3R7N7H3_TRYRA</name>
<sequence length="186" mass="20982">MSGTFVFRRVRLSDGDDENAMTLLNAAHTRLKNKEITKARELFKKAYDMVMTETQTARELLGFSKENKVTKERWEHLNCEGCYNVSPQALCGLAMCAMVSSDIAEARRIVHQVCQRFPFATQDLRDVAEAVVCIELLIIADFNVQRGELHLAAYVRRPHTRPWRVIPPASQAGCGTFCGKTSPQGY</sequence>
<dbReference type="GeneID" id="40330895"/>
<keyword evidence="2" id="KW-1185">Reference proteome</keyword>
<protein>
    <submittedName>
        <fullName evidence="1">Uncharacterized protein</fullName>
    </submittedName>
</protein>
<dbReference type="InterPro" id="IPR011990">
    <property type="entry name" value="TPR-like_helical_dom_sf"/>
</dbReference>
<dbReference type="OrthoDB" id="276709at2759"/>
<organism evidence="1 2">
    <name type="scientific">Trypanosoma rangeli</name>
    <dbReference type="NCBI Taxonomy" id="5698"/>
    <lineage>
        <taxon>Eukaryota</taxon>
        <taxon>Discoba</taxon>
        <taxon>Euglenozoa</taxon>
        <taxon>Kinetoplastea</taxon>
        <taxon>Metakinetoplastina</taxon>
        <taxon>Trypanosomatida</taxon>
        <taxon>Trypanosomatidae</taxon>
        <taxon>Trypanosoma</taxon>
        <taxon>Herpetosoma</taxon>
    </lineage>
</organism>
<evidence type="ECO:0000313" key="2">
    <source>
        <dbReference type="Proteomes" id="UP000283634"/>
    </source>
</evidence>
<dbReference type="SUPFAM" id="SSF48452">
    <property type="entry name" value="TPR-like"/>
    <property type="match status" value="1"/>
</dbReference>
<reference evidence="1 2" key="1">
    <citation type="journal article" date="2018" name="BMC Genomics">
        <title>Genomic comparison of Trypanosoma conorhini and Trypanosoma rangeli to Trypanosoma cruzi strains of high and low virulence.</title>
        <authorList>
            <person name="Bradwell K.R."/>
            <person name="Koparde V.N."/>
            <person name="Matveyev A.V."/>
            <person name="Serrano M.G."/>
            <person name="Alves J.M."/>
            <person name="Parikh H."/>
            <person name="Huang B."/>
            <person name="Lee V."/>
            <person name="Espinosa-Alvarez O."/>
            <person name="Ortiz P.A."/>
            <person name="Costa-Martins A.G."/>
            <person name="Teixeira M.M."/>
            <person name="Buck G.A."/>
        </authorList>
    </citation>
    <scope>NUCLEOTIDE SEQUENCE [LARGE SCALE GENOMIC DNA]</scope>
    <source>
        <strain evidence="1 2">AM80</strain>
    </source>
</reference>
<dbReference type="AlphaFoldDB" id="A0A3R7N7H3"/>
<comment type="caution">
    <text evidence="1">The sequence shown here is derived from an EMBL/GenBank/DDBJ whole genome shotgun (WGS) entry which is preliminary data.</text>
</comment>
<dbReference type="VEuPathDB" id="TriTrypDB:TRSC58_00523"/>
<gene>
    <name evidence="1" type="ORF">TraAM80_06962</name>
</gene>
<dbReference type="Proteomes" id="UP000283634">
    <property type="component" value="Unassembled WGS sequence"/>
</dbReference>